<dbReference type="Proteomes" id="UP000266841">
    <property type="component" value="Unassembled WGS sequence"/>
</dbReference>
<keyword evidence="3" id="KW-1185">Reference proteome</keyword>
<evidence type="ECO:0000313" key="2">
    <source>
        <dbReference type="EMBL" id="EJK71613.1"/>
    </source>
</evidence>
<sequence>MFYGHTVSNQSNPIPQGTRYPHKVLKIGGDEHVEPAEAGGGHAAGYLRVPPDLLRQLAPRVHEEELGGDLALHGALPRGRGRARPVLLDAQVVHVRAVVVRDGDHGLVGGVPLEGRYRRAVGVEPGERLGGRAVGGLEAKSRERIPPTQPSAEGKLTVVPPAREQVPHEPVPADHVDVGPALQHLVRDHGPAGTPHVVNPDDTAALGRRHDRLLGGAPLKVLHGRAVDVHPVGRVGRLDAEGRVGPGAVPLVLRRDVRPVHGVRRVPDVYPPAAVGRGEPAGPDAGPVERVPLRAVAGVDEEGVLPHPPGRGVGLAPGRRPVERVDRPPDVVEADLAGVRPGGDDVGVLRADPEAVDPPAWVGERVALEDGVEVRLLLVLVAVALAVPRVVPVSLPLLPEHLVVQLALRPVLPRPPRAAQVGHSHDRDLVPPGLVGLAADDERHGVGESGAVVAEVSVGQHVEREGRPLRPDGVVHPVRRLVHLQLDVGAVPV</sequence>
<gene>
    <name evidence="2" type="ORF">THAOC_06922</name>
</gene>
<organism evidence="2 3">
    <name type="scientific">Thalassiosira oceanica</name>
    <name type="common">Marine diatom</name>
    <dbReference type="NCBI Taxonomy" id="159749"/>
    <lineage>
        <taxon>Eukaryota</taxon>
        <taxon>Sar</taxon>
        <taxon>Stramenopiles</taxon>
        <taxon>Ochrophyta</taxon>
        <taxon>Bacillariophyta</taxon>
        <taxon>Coscinodiscophyceae</taxon>
        <taxon>Thalassiosirophycidae</taxon>
        <taxon>Thalassiosirales</taxon>
        <taxon>Thalassiosiraceae</taxon>
        <taxon>Thalassiosira</taxon>
    </lineage>
</organism>
<reference evidence="2 3" key="1">
    <citation type="journal article" date="2012" name="Genome Biol.">
        <title>Genome and low-iron response of an oceanic diatom adapted to chronic iron limitation.</title>
        <authorList>
            <person name="Lommer M."/>
            <person name="Specht M."/>
            <person name="Roy A.S."/>
            <person name="Kraemer L."/>
            <person name="Andreson R."/>
            <person name="Gutowska M.A."/>
            <person name="Wolf J."/>
            <person name="Bergner S.V."/>
            <person name="Schilhabel M.B."/>
            <person name="Klostermeier U.C."/>
            <person name="Beiko R.G."/>
            <person name="Rosenstiel P."/>
            <person name="Hippler M."/>
            <person name="Laroche J."/>
        </authorList>
    </citation>
    <scope>NUCLEOTIDE SEQUENCE [LARGE SCALE GENOMIC DNA]</scope>
    <source>
        <strain evidence="2 3">CCMP1005</strain>
    </source>
</reference>
<dbReference type="AlphaFoldDB" id="K0SYZ0"/>
<protein>
    <submittedName>
        <fullName evidence="2">Uncharacterized protein</fullName>
    </submittedName>
</protein>
<dbReference type="EMBL" id="AGNL01007000">
    <property type="protein sequence ID" value="EJK71613.1"/>
    <property type="molecule type" value="Genomic_DNA"/>
</dbReference>
<name>K0SYZ0_THAOC</name>
<feature type="non-terminal residue" evidence="2">
    <location>
        <position position="493"/>
    </location>
</feature>
<accession>K0SYZ0</accession>
<feature type="region of interest" description="Disordered" evidence="1">
    <location>
        <begin position="301"/>
        <end position="325"/>
    </location>
</feature>
<comment type="caution">
    <text evidence="2">The sequence shown here is derived from an EMBL/GenBank/DDBJ whole genome shotgun (WGS) entry which is preliminary data.</text>
</comment>
<proteinExistence type="predicted"/>
<evidence type="ECO:0000256" key="1">
    <source>
        <dbReference type="SAM" id="MobiDB-lite"/>
    </source>
</evidence>
<evidence type="ECO:0000313" key="3">
    <source>
        <dbReference type="Proteomes" id="UP000266841"/>
    </source>
</evidence>